<dbReference type="WBParaSite" id="BTMF_0001674301-mRNA-1">
    <property type="protein sequence ID" value="BTMF_0001674301-mRNA-1"/>
    <property type="gene ID" value="BTMF_0001674301"/>
</dbReference>
<evidence type="ECO:0000313" key="2">
    <source>
        <dbReference type="WBParaSite" id="BTMF_0001674301-mRNA-1"/>
    </source>
</evidence>
<evidence type="ECO:0000256" key="1">
    <source>
        <dbReference type="SAM" id="Phobius"/>
    </source>
</evidence>
<proteinExistence type="predicted"/>
<name>A0A0R3R9N0_9BILA</name>
<feature type="transmembrane region" description="Helical" evidence="1">
    <location>
        <begin position="49"/>
        <end position="77"/>
    </location>
</feature>
<accession>A0A0R3R9N0</accession>
<keyword evidence="1" id="KW-1133">Transmembrane helix</keyword>
<reference evidence="2" key="1">
    <citation type="submission" date="2017-02" db="UniProtKB">
        <authorList>
            <consortium name="WormBaseParasite"/>
        </authorList>
    </citation>
    <scope>IDENTIFICATION</scope>
</reference>
<organism evidence="2">
    <name type="scientific">Brugia timori</name>
    <dbReference type="NCBI Taxonomy" id="42155"/>
    <lineage>
        <taxon>Eukaryota</taxon>
        <taxon>Metazoa</taxon>
        <taxon>Ecdysozoa</taxon>
        <taxon>Nematoda</taxon>
        <taxon>Chromadorea</taxon>
        <taxon>Rhabditida</taxon>
        <taxon>Spirurina</taxon>
        <taxon>Spiruromorpha</taxon>
        <taxon>Filarioidea</taxon>
        <taxon>Onchocercidae</taxon>
        <taxon>Brugia</taxon>
    </lineage>
</organism>
<keyword evidence="1" id="KW-0472">Membrane</keyword>
<dbReference type="AlphaFoldDB" id="A0A0R3R9N0"/>
<feature type="transmembrane region" description="Helical" evidence="1">
    <location>
        <begin position="21"/>
        <end position="43"/>
    </location>
</feature>
<sequence>MNYWSFPIFFTLVIHLSSNEFMFMFLLNFFYSFSLFTFLLFSAVLSDKYVVAALFFDIGFLSPALQLFCIKVFVYIFY</sequence>
<keyword evidence="1" id="KW-0812">Transmembrane</keyword>
<protein>
    <submittedName>
        <fullName evidence="2">NADH dehydrogenase subunit 4L</fullName>
    </submittedName>
</protein>